<reference evidence="1 2" key="1">
    <citation type="submission" date="2016-05" db="EMBL/GenBank/DDBJ databases">
        <title>Nuclear genome of Blastocystis sp. subtype 1 NandII.</title>
        <authorList>
            <person name="Gentekaki E."/>
            <person name="Curtis B."/>
            <person name="Stairs C."/>
            <person name="Eme L."/>
            <person name="Herman E."/>
            <person name="Klimes V."/>
            <person name="Arias M.C."/>
            <person name="Elias M."/>
            <person name="Hilliou F."/>
            <person name="Klute M."/>
            <person name="Malik S.-B."/>
            <person name="Pightling A."/>
            <person name="Rachubinski R."/>
            <person name="Salas D."/>
            <person name="Schlacht A."/>
            <person name="Suga H."/>
            <person name="Archibald J."/>
            <person name="Ball S.G."/>
            <person name="Clark G."/>
            <person name="Dacks J."/>
            <person name="Van Der Giezen M."/>
            <person name="Tsaousis A."/>
            <person name="Roger A."/>
        </authorList>
    </citation>
    <scope>NUCLEOTIDE SEQUENCE [LARGE SCALE GENOMIC DNA]</scope>
    <source>
        <strain evidence="2">ATCC 50177 / NandII</strain>
    </source>
</reference>
<dbReference type="Pfam" id="PF08555">
    <property type="entry name" value="FAM32A"/>
    <property type="match status" value="1"/>
</dbReference>
<dbReference type="OrthoDB" id="311468at2759"/>
<dbReference type="EMBL" id="LXWW01000421">
    <property type="protein sequence ID" value="OAO13300.1"/>
    <property type="molecule type" value="Genomic_DNA"/>
</dbReference>
<proteinExistence type="predicted"/>
<comment type="caution">
    <text evidence="1">The sequence shown here is derived from an EMBL/GenBank/DDBJ whole genome shotgun (WGS) entry which is preliminary data.</text>
</comment>
<dbReference type="Proteomes" id="UP000078348">
    <property type="component" value="Unassembled WGS sequence"/>
</dbReference>
<dbReference type="STRING" id="478820.A0A196S8C6"/>
<evidence type="ECO:0000313" key="2">
    <source>
        <dbReference type="Proteomes" id="UP000078348"/>
    </source>
</evidence>
<name>A0A196S8C6_BLAHN</name>
<accession>A0A196S8C6</accession>
<gene>
    <name evidence="1" type="ORF">AV274_4975</name>
</gene>
<keyword evidence="2" id="KW-1185">Reference proteome</keyword>
<protein>
    <submittedName>
        <fullName evidence="1">Uncharacterized protein</fullName>
    </submittedName>
</protein>
<dbReference type="InterPro" id="IPR013865">
    <property type="entry name" value="FAM32A"/>
</dbReference>
<dbReference type="AlphaFoldDB" id="A0A196S8C6"/>
<sequence length="210" mass="23522">MSNPYDGAIVGRLKLKGKALKKTKKTHKKKATAEEEGALSYIPVEELQTVPTNSETGTGRIYATGSVVYGRGTKFLKELSIGDLISIQHPSTFEIENRVVKMIASDTSLSISSPFSQDFSTEICFEYCKKQEDVLSPAELKEKQEKERNAEENAAFGIYQGAGGTEFTYKTRLNSAYGGWKTITKKTKRVLTREEMLDMRVKNKSDRHCM</sequence>
<evidence type="ECO:0000313" key="1">
    <source>
        <dbReference type="EMBL" id="OAO13300.1"/>
    </source>
</evidence>
<organism evidence="1 2">
    <name type="scientific">Blastocystis sp. subtype 1 (strain ATCC 50177 / NandII)</name>
    <dbReference type="NCBI Taxonomy" id="478820"/>
    <lineage>
        <taxon>Eukaryota</taxon>
        <taxon>Sar</taxon>
        <taxon>Stramenopiles</taxon>
        <taxon>Bigyra</taxon>
        <taxon>Opalozoa</taxon>
        <taxon>Opalinata</taxon>
        <taxon>Blastocystidae</taxon>
        <taxon>Blastocystis</taxon>
    </lineage>
</organism>